<accession>A0AAV5HNZ3</accession>
<name>A0AAV5HNZ3_9ROSI</name>
<evidence type="ECO:0000313" key="2">
    <source>
        <dbReference type="EMBL" id="GKU88430.1"/>
    </source>
</evidence>
<dbReference type="EMBL" id="BPVZ01000002">
    <property type="protein sequence ID" value="GKU88430.1"/>
    <property type="molecule type" value="Genomic_DNA"/>
</dbReference>
<feature type="chain" id="PRO_5043316013" evidence="1">
    <location>
        <begin position="22"/>
        <end position="37"/>
    </location>
</feature>
<evidence type="ECO:0000256" key="1">
    <source>
        <dbReference type="SAM" id="SignalP"/>
    </source>
</evidence>
<dbReference type="Proteomes" id="UP001054252">
    <property type="component" value="Unassembled WGS sequence"/>
</dbReference>
<organism evidence="2 3">
    <name type="scientific">Rubroshorea leprosula</name>
    <dbReference type="NCBI Taxonomy" id="152421"/>
    <lineage>
        <taxon>Eukaryota</taxon>
        <taxon>Viridiplantae</taxon>
        <taxon>Streptophyta</taxon>
        <taxon>Embryophyta</taxon>
        <taxon>Tracheophyta</taxon>
        <taxon>Spermatophyta</taxon>
        <taxon>Magnoliopsida</taxon>
        <taxon>eudicotyledons</taxon>
        <taxon>Gunneridae</taxon>
        <taxon>Pentapetalae</taxon>
        <taxon>rosids</taxon>
        <taxon>malvids</taxon>
        <taxon>Malvales</taxon>
        <taxon>Dipterocarpaceae</taxon>
        <taxon>Rubroshorea</taxon>
    </lineage>
</organism>
<sequence length="37" mass="4150">MERTLPSSFAAILCSLSFSLAASWQLEHHNSNTPLWC</sequence>
<feature type="signal peptide" evidence="1">
    <location>
        <begin position="1"/>
        <end position="21"/>
    </location>
</feature>
<keyword evidence="3" id="KW-1185">Reference proteome</keyword>
<evidence type="ECO:0000313" key="3">
    <source>
        <dbReference type="Proteomes" id="UP001054252"/>
    </source>
</evidence>
<keyword evidence="1" id="KW-0732">Signal</keyword>
<comment type="caution">
    <text evidence="2">The sequence shown here is derived from an EMBL/GenBank/DDBJ whole genome shotgun (WGS) entry which is preliminary data.</text>
</comment>
<protein>
    <submittedName>
        <fullName evidence="2">Uncharacterized protein</fullName>
    </submittedName>
</protein>
<proteinExistence type="predicted"/>
<dbReference type="AlphaFoldDB" id="A0AAV5HNZ3"/>
<gene>
    <name evidence="2" type="ORF">SLEP1_g2698</name>
</gene>
<reference evidence="2 3" key="1">
    <citation type="journal article" date="2021" name="Commun. Biol.">
        <title>The genome of Shorea leprosula (Dipterocarpaceae) highlights the ecological relevance of drought in aseasonal tropical rainforests.</title>
        <authorList>
            <person name="Ng K.K.S."/>
            <person name="Kobayashi M.J."/>
            <person name="Fawcett J.A."/>
            <person name="Hatakeyama M."/>
            <person name="Paape T."/>
            <person name="Ng C.H."/>
            <person name="Ang C.C."/>
            <person name="Tnah L.H."/>
            <person name="Lee C.T."/>
            <person name="Nishiyama T."/>
            <person name="Sese J."/>
            <person name="O'Brien M.J."/>
            <person name="Copetti D."/>
            <person name="Mohd Noor M.I."/>
            <person name="Ong R.C."/>
            <person name="Putra M."/>
            <person name="Sireger I.Z."/>
            <person name="Indrioko S."/>
            <person name="Kosugi Y."/>
            <person name="Izuno A."/>
            <person name="Isagi Y."/>
            <person name="Lee S.L."/>
            <person name="Shimizu K.K."/>
        </authorList>
    </citation>
    <scope>NUCLEOTIDE SEQUENCE [LARGE SCALE GENOMIC DNA]</scope>
    <source>
        <strain evidence="2">214</strain>
    </source>
</reference>